<comment type="caution">
    <text evidence="3">The sequence shown here is derived from an EMBL/GenBank/DDBJ whole genome shotgun (WGS) entry which is preliminary data.</text>
</comment>
<accession>A0ABQ2CLN8</accession>
<proteinExistence type="predicted"/>
<dbReference type="RefSeq" id="WP_188635024.1">
    <property type="nucleotide sequence ID" value="NZ_BMNN01000001.1"/>
</dbReference>
<organism evidence="3 4">
    <name type="scientific">Halopseudomonas pertucinogena</name>
    <dbReference type="NCBI Taxonomy" id="86175"/>
    <lineage>
        <taxon>Bacteria</taxon>
        <taxon>Pseudomonadati</taxon>
        <taxon>Pseudomonadota</taxon>
        <taxon>Gammaproteobacteria</taxon>
        <taxon>Pseudomonadales</taxon>
        <taxon>Pseudomonadaceae</taxon>
        <taxon>Halopseudomonas</taxon>
    </lineage>
</organism>
<gene>
    <name evidence="3" type="ORF">GCM10009083_05240</name>
</gene>
<feature type="region of interest" description="Disordered" evidence="1">
    <location>
        <begin position="343"/>
        <end position="404"/>
    </location>
</feature>
<feature type="chain" id="PRO_5045159922" description="DUF2066 domain-containing protein" evidence="2">
    <location>
        <begin position="25"/>
        <end position="404"/>
    </location>
</feature>
<dbReference type="Pfam" id="PF09839">
    <property type="entry name" value="DUF2066"/>
    <property type="match status" value="1"/>
</dbReference>
<evidence type="ECO:0000256" key="2">
    <source>
        <dbReference type="SAM" id="SignalP"/>
    </source>
</evidence>
<dbReference type="InterPro" id="IPR018642">
    <property type="entry name" value="DUF2066"/>
</dbReference>
<feature type="signal peptide" evidence="2">
    <location>
        <begin position="1"/>
        <end position="24"/>
    </location>
</feature>
<evidence type="ECO:0000313" key="4">
    <source>
        <dbReference type="Proteomes" id="UP000633263"/>
    </source>
</evidence>
<dbReference type="Proteomes" id="UP000633263">
    <property type="component" value="Unassembled WGS sequence"/>
</dbReference>
<evidence type="ECO:0000256" key="1">
    <source>
        <dbReference type="SAM" id="MobiDB-lite"/>
    </source>
</evidence>
<protein>
    <recommendedName>
        <fullName evidence="5">DUF2066 domain-containing protein</fullName>
    </recommendedName>
</protein>
<name>A0ABQ2CLN8_9GAMM</name>
<dbReference type="EMBL" id="BMNN01000001">
    <property type="protein sequence ID" value="GGI91751.1"/>
    <property type="molecule type" value="Genomic_DNA"/>
</dbReference>
<keyword evidence="4" id="KW-1185">Reference proteome</keyword>
<sequence length="404" mass="43774">MGFKQGFRALMLGTAILASSHAPAAVLDNLYQVQVTPQEGQSRDDAMRDAMVVMLQRLAGSEVDLKREPVARALQTPQDFMSRIGSSEAGQLRIQFDPDALTRVLKQSGQPLLGPNRPGIVLWGIEAGELGDRALSPVAPQSLLLKQAAQHRGVALSFPLGDLQDMALVNEQVIRQASAEELLEASERYPAEGTLALIASGSDDSTELQWNLWLNDDHSSGKVSGSAAQAADELMKELAGRIFNQYAIPAASGGEHTEWRLHVEGVDGVAAYSGLLGMLRRLGTQQQPQMLEIDGDRVLLQVSFPGTEEQLERMLALDMRLQRIPEPVVEPEPLPQMDVDAQPVSAATEPETPVLSASDEPVDAPAEVPLQAGPEPTLQEEPEQAQPAAPEEPPMPTLYFRWRG</sequence>
<evidence type="ECO:0000313" key="3">
    <source>
        <dbReference type="EMBL" id="GGI91751.1"/>
    </source>
</evidence>
<reference evidence="4" key="1">
    <citation type="journal article" date="2019" name="Int. J. Syst. Evol. Microbiol.">
        <title>The Global Catalogue of Microorganisms (GCM) 10K type strain sequencing project: providing services to taxonomists for standard genome sequencing and annotation.</title>
        <authorList>
            <consortium name="The Broad Institute Genomics Platform"/>
            <consortium name="The Broad Institute Genome Sequencing Center for Infectious Disease"/>
            <person name="Wu L."/>
            <person name="Ma J."/>
        </authorList>
    </citation>
    <scope>NUCLEOTIDE SEQUENCE [LARGE SCALE GENOMIC DNA]</scope>
    <source>
        <strain evidence="4">JCM 11590</strain>
    </source>
</reference>
<evidence type="ECO:0008006" key="5">
    <source>
        <dbReference type="Google" id="ProtNLM"/>
    </source>
</evidence>
<keyword evidence="2" id="KW-0732">Signal</keyword>